<evidence type="ECO:0000256" key="3">
    <source>
        <dbReference type="ARBA" id="ARBA00023134"/>
    </source>
</evidence>
<dbReference type="InterPro" id="IPR027417">
    <property type="entry name" value="P-loop_NTPase"/>
</dbReference>
<protein>
    <recommendedName>
        <fullName evidence="4">AIG1-type G domain-containing protein</fullName>
    </recommendedName>
</protein>
<evidence type="ECO:0000313" key="6">
    <source>
        <dbReference type="Proteomes" id="UP001374579"/>
    </source>
</evidence>
<keyword evidence="6" id="KW-1185">Reference proteome</keyword>
<reference evidence="5 6" key="1">
    <citation type="submission" date="2024-02" db="EMBL/GenBank/DDBJ databases">
        <title>Chromosome-scale genome assembly of the rough periwinkle Littorina saxatilis.</title>
        <authorList>
            <person name="De Jode A."/>
            <person name="Faria R."/>
            <person name="Formenti G."/>
            <person name="Sims Y."/>
            <person name="Smith T.P."/>
            <person name="Tracey A."/>
            <person name="Wood J.M.D."/>
            <person name="Zagrodzka Z.B."/>
            <person name="Johannesson K."/>
            <person name="Butlin R.K."/>
            <person name="Leder E.H."/>
        </authorList>
    </citation>
    <scope>NUCLEOTIDE SEQUENCE [LARGE SCALE GENOMIC DNA]</scope>
    <source>
        <strain evidence="5">Snail1</strain>
        <tissue evidence="5">Muscle</tissue>
    </source>
</reference>
<gene>
    <name evidence="5" type="ORF">V1264_023152</name>
</gene>
<accession>A0AAN9B7R4</accession>
<dbReference type="PANTHER" id="PTHR10903:SF184">
    <property type="entry name" value="GTP-BINDING PROTEIN A"/>
    <property type="match status" value="1"/>
</dbReference>
<comment type="caution">
    <text evidence="5">The sequence shown here is derived from an EMBL/GenBank/DDBJ whole genome shotgun (WGS) entry which is preliminary data.</text>
</comment>
<dbReference type="Pfam" id="PF04548">
    <property type="entry name" value="AIG1"/>
    <property type="match status" value="1"/>
</dbReference>
<feature type="domain" description="AIG1-type G" evidence="4">
    <location>
        <begin position="4"/>
        <end position="213"/>
    </location>
</feature>
<evidence type="ECO:0000313" key="5">
    <source>
        <dbReference type="EMBL" id="KAK7100161.1"/>
    </source>
</evidence>
<dbReference type="PANTHER" id="PTHR10903">
    <property type="entry name" value="GTPASE, IMAP FAMILY MEMBER-RELATED"/>
    <property type="match status" value="1"/>
</dbReference>
<dbReference type="SUPFAM" id="SSF52540">
    <property type="entry name" value="P-loop containing nucleoside triphosphate hydrolases"/>
    <property type="match status" value="1"/>
</dbReference>
<sequence>MASPAELRVVLLGKTGAGKSSLGNTLLGRDAFLVECSFSSVTFRCQWAPTLRDGVNLQVTDTPGVSDTDRKEDEVLKEVGKSVAVASPGPHIVLFVLRCGRFTEEEYQAYVTLKRLFGEEIKKFMIIVFTEADGLDGETEEEQMASLREALSKAPTNMQEMLSDAEGRYFTVTNVAPFDQRERQARQLLAVMQELVAQNGGAYFTNKLCADVTTRVDDLVQKRVQKEHVTPEIAATHTREAIVKEEEDSSFFKALGQIIKLAVVPVVGKFVGGAAKLVADAGLARISNCSVM</sequence>
<organism evidence="5 6">
    <name type="scientific">Littorina saxatilis</name>
    <dbReference type="NCBI Taxonomy" id="31220"/>
    <lineage>
        <taxon>Eukaryota</taxon>
        <taxon>Metazoa</taxon>
        <taxon>Spiralia</taxon>
        <taxon>Lophotrochozoa</taxon>
        <taxon>Mollusca</taxon>
        <taxon>Gastropoda</taxon>
        <taxon>Caenogastropoda</taxon>
        <taxon>Littorinimorpha</taxon>
        <taxon>Littorinoidea</taxon>
        <taxon>Littorinidae</taxon>
        <taxon>Littorina</taxon>
    </lineage>
</organism>
<dbReference type="AlphaFoldDB" id="A0AAN9B7R4"/>
<dbReference type="EMBL" id="JBAMIC010000011">
    <property type="protein sequence ID" value="KAK7100161.1"/>
    <property type="molecule type" value="Genomic_DNA"/>
</dbReference>
<evidence type="ECO:0000256" key="2">
    <source>
        <dbReference type="ARBA" id="ARBA00022741"/>
    </source>
</evidence>
<dbReference type="Gene3D" id="3.40.50.300">
    <property type="entry name" value="P-loop containing nucleotide triphosphate hydrolases"/>
    <property type="match status" value="1"/>
</dbReference>
<dbReference type="InterPro" id="IPR006703">
    <property type="entry name" value="G_AIG1"/>
</dbReference>
<name>A0AAN9B7R4_9CAEN</name>
<evidence type="ECO:0000256" key="1">
    <source>
        <dbReference type="ARBA" id="ARBA00008535"/>
    </source>
</evidence>
<dbReference type="InterPro" id="IPR045058">
    <property type="entry name" value="GIMA/IAN/Toc"/>
</dbReference>
<comment type="similarity">
    <text evidence="1">Belongs to the TRAFAC class TrmE-Era-EngA-EngB-Septin-like GTPase superfamily. AIG1/Toc34/Toc159-like paraseptin GTPase family. IAN subfamily.</text>
</comment>
<dbReference type="Proteomes" id="UP001374579">
    <property type="component" value="Unassembled WGS sequence"/>
</dbReference>
<keyword evidence="3" id="KW-0342">GTP-binding</keyword>
<evidence type="ECO:0000259" key="4">
    <source>
        <dbReference type="PROSITE" id="PS51720"/>
    </source>
</evidence>
<dbReference type="FunFam" id="3.40.50.300:FF:000366">
    <property type="entry name" value="GTPase, IMAP family member 2"/>
    <property type="match status" value="1"/>
</dbReference>
<dbReference type="GO" id="GO:0005525">
    <property type="term" value="F:GTP binding"/>
    <property type="evidence" value="ECO:0007669"/>
    <property type="project" value="UniProtKB-KW"/>
</dbReference>
<keyword evidence="2" id="KW-0547">Nucleotide-binding</keyword>
<proteinExistence type="inferred from homology"/>
<dbReference type="PROSITE" id="PS51720">
    <property type="entry name" value="G_AIG1"/>
    <property type="match status" value="1"/>
</dbReference>